<sequence length="248" mass="28852">MNDNDHNHLNKVIYMGTAIVKEVIGIALESDGSDSDVEYNFLEDTYFYYNQRRPSKIAARVSTYTKLNDSDFRSHFRLTKGSVEILIKLMYKDWQQNLGRIPTDIKLGIMLSLWYLATKETFREVGDRFDVSRGQAHRICTKFNTLLCTHVKKIIKWPTREEMVNIVNDFNRLRGHLSFPNVFGCVDGTHIEIPKPMNGNSYYNRKGYYSIVIQAICDAKMYFLDIFVGWLGLLVTAEFGEIVLFMRN</sequence>
<evidence type="ECO:0000313" key="2">
    <source>
        <dbReference type="Proteomes" id="UP001056778"/>
    </source>
</evidence>
<gene>
    <name evidence="1" type="ORF">MML48_1g15477</name>
</gene>
<proteinExistence type="predicted"/>
<reference evidence="1" key="1">
    <citation type="submission" date="2022-04" db="EMBL/GenBank/DDBJ databases">
        <title>Chromosome-scale genome assembly of Holotrichia oblita Faldermann.</title>
        <authorList>
            <person name="Rongchong L."/>
        </authorList>
    </citation>
    <scope>NUCLEOTIDE SEQUENCE</scope>
    <source>
        <strain evidence="1">81SQS9</strain>
    </source>
</reference>
<comment type="caution">
    <text evidence="1">The sequence shown here is derived from an EMBL/GenBank/DDBJ whole genome shotgun (WGS) entry which is preliminary data.</text>
</comment>
<dbReference type="EMBL" id="CM043015">
    <property type="protein sequence ID" value="KAI4469569.1"/>
    <property type="molecule type" value="Genomic_DNA"/>
</dbReference>
<keyword evidence="2" id="KW-1185">Reference proteome</keyword>
<name>A0ACB9TRW1_HOLOL</name>
<organism evidence="1 2">
    <name type="scientific">Holotrichia oblita</name>
    <name type="common">Chafer beetle</name>
    <dbReference type="NCBI Taxonomy" id="644536"/>
    <lineage>
        <taxon>Eukaryota</taxon>
        <taxon>Metazoa</taxon>
        <taxon>Ecdysozoa</taxon>
        <taxon>Arthropoda</taxon>
        <taxon>Hexapoda</taxon>
        <taxon>Insecta</taxon>
        <taxon>Pterygota</taxon>
        <taxon>Neoptera</taxon>
        <taxon>Endopterygota</taxon>
        <taxon>Coleoptera</taxon>
        <taxon>Polyphaga</taxon>
        <taxon>Scarabaeiformia</taxon>
        <taxon>Scarabaeidae</taxon>
        <taxon>Melolonthinae</taxon>
        <taxon>Holotrichia</taxon>
    </lineage>
</organism>
<accession>A0ACB9TRW1</accession>
<evidence type="ECO:0000313" key="1">
    <source>
        <dbReference type="EMBL" id="KAI4469569.1"/>
    </source>
</evidence>
<dbReference type="Proteomes" id="UP001056778">
    <property type="component" value="Chromosome 1"/>
</dbReference>
<protein>
    <submittedName>
        <fullName evidence="1">Uncharacterized protein</fullName>
    </submittedName>
</protein>